<feature type="transmembrane region" description="Helical" evidence="6">
    <location>
        <begin position="364"/>
        <end position="384"/>
    </location>
</feature>
<feature type="transmembrane region" description="Helical" evidence="6">
    <location>
        <begin position="173"/>
        <end position="192"/>
    </location>
</feature>
<comment type="subcellular location">
    <subcellularLocation>
        <location evidence="1">Cell membrane</location>
        <topology evidence="1">Multi-pass membrane protein</topology>
    </subcellularLocation>
</comment>
<organism evidence="8 9">
    <name type="scientific">Actinocorallia herbida</name>
    <dbReference type="NCBI Taxonomy" id="58109"/>
    <lineage>
        <taxon>Bacteria</taxon>
        <taxon>Bacillati</taxon>
        <taxon>Actinomycetota</taxon>
        <taxon>Actinomycetes</taxon>
        <taxon>Streptosporangiales</taxon>
        <taxon>Thermomonosporaceae</taxon>
        <taxon>Actinocorallia</taxon>
    </lineage>
</organism>
<keyword evidence="3 6" id="KW-0812">Transmembrane</keyword>
<dbReference type="GO" id="GO:0022857">
    <property type="term" value="F:transmembrane transporter activity"/>
    <property type="evidence" value="ECO:0007669"/>
    <property type="project" value="InterPro"/>
</dbReference>
<feature type="transmembrane region" description="Helical" evidence="6">
    <location>
        <begin position="276"/>
        <end position="294"/>
    </location>
</feature>
<dbReference type="PROSITE" id="PS50850">
    <property type="entry name" value="MFS"/>
    <property type="match status" value="1"/>
</dbReference>
<dbReference type="Proteomes" id="UP000272400">
    <property type="component" value="Unassembled WGS sequence"/>
</dbReference>
<feature type="transmembrane region" description="Helical" evidence="6">
    <location>
        <begin position="212"/>
        <end position="233"/>
    </location>
</feature>
<dbReference type="InterPro" id="IPR036259">
    <property type="entry name" value="MFS_trans_sf"/>
</dbReference>
<keyword evidence="9" id="KW-1185">Reference proteome</keyword>
<dbReference type="PANTHER" id="PTHR43124:SF3">
    <property type="entry name" value="CHLORAMPHENICOL EFFLUX PUMP RV0191"/>
    <property type="match status" value="1"/>
</dbReference>
<feature type="transmembrane region" description="Helical" evidence="6">
    <location>
        <begin position="144"/>
        <end position="167"/>
    </location>
</feature>
<dbReference type="InterPro" id="IPR011701">
    <property type="entry name" value="MFS"/>
</dbReference>
<evidence type="ECO:0000313" key="9">
    <source>
        <dbReference type="Proteomes" id="UP000272400"/>
    </source>
</evidence>
<dbReference type="InterPro" id="IPR050189">
    <property type="entry name" value="MFS_Efflux_Transporters"/>
</dbReference>
<name>A0A3N1CWP2_9ACTN</name>
<dbReference type="AlphaFoldDB" id="A0A3N1CWP2"/>
<feature type="transmembrane region" description="Helical" evidence="6">
    <location>
        <begin position="85"/>
        <end position="103"/>
    </location>
</feature>
<evidence type="ECO:0000313" key="8">
    <source>
        <dbReference type="EMBL" id="ROO85686.1"/>
    </source>
</evidence>
<evidence type="ECO:0000256" key="3">
    <source>
        <dbReference type="ARBA" id="ARBA00022692"/>
    </source>
</evidence>
<feature type="transmembrane region" description="Helical" evidence="6">
    <location>
        <begin position="245"/>
        <end position="264"/>
    </location>
</feature>
<evidence type="ECO:0000256" key="5">
    <source>
        <dbReference type="ARBA" id="ARBA00023136"/>
    </source>
</evidence>
<evidence type="ECO:0000256" key="1">
    <source>
        <dbReference type="ARBA" id="ARBA00004651"/>
    </source>
</evidence>
<proteinExistence type="predicted"/>
<protein>
    <submittedName>
        <fullName evidence="8">Putative MFS family arabinose efflux permease</fullName>
    </submittedName>
</protein>
<feature type="transmembrane region" description="Helical" evidence="6">
    <location>
        <begin position="300"/>
        <end position="322"/>
    </location>
</feature>
<dbReference type="Gene3D" id="1.20.1250.20">
    <property type="entry name" value="MFS general substrate transporter like domains"/>
    <property type="match status" value="1"/>
</dbReference>
<dbReference type="EMBL" id="RJKE01000001">
    <property type="protein sequence ID" value="ROO85686.1"/>
    <property type="molecule type" value="Genomic_DNA"/>
</dbReference>
<evidence type="ECO:0000256" key="4">
    <source>
        <dbReference type="ARBA" id="ARBA00022989"/>
    </source>
</evidence>
<comment type="caution">
    <text evidence="8">The sequence shown here is derived from an EMBL/GenBank/DDBJ whole genome shotgun (WGS) entry which is preliminary data.</text>
</comment>
<dbReference type="Pfam" id="PF07690">
    <property type="entry name" value="MFS_1"/>
    <property type="match status" value="2"/>
</dbReference>
<dbReference type="PROSITE" id="PS51257">
    <property type="entry name" value="PROKAR_LIPOPROTEIN"/>
    <property type="match status" value="1"/>
</dbReference>
<feature type="domain" description="Major facilitator superfamily (MFS) profile" evidence="7">
    <location>
        <begin position="16"/>
        <end position="388"/>
    </location>
</feature>
<dbReference type="GO" id="GO:0005886">
    <property type="term" value="C:plasma membrane"/>
    <property type="evidence" value="ECO:0007669"/>
    <property type="project" value="UniProtKB-SubCell"/>
</dbReference>
<dbReference type="PANTHER" id="PTHR43124">
    <property type="entry name" value="PURINE EFFLUX PUMP PBUE"/>
    <property type="match status" value="1"/>
</dbReference>
<evidence type="ECO:0000259" key="7">
    <source>
        <dbReference type="PROSITE" id="PS50850"/>
    </source>
</evidence>
<gene>
    <name evidence="8" type="ORF">EDD29_3234</name>
</gene>
<dbReference type="CDD" id="cd17473">
    <property type="entry name" value="MFS_arabinose_efflux_permease_like"/>
    <property type="match status" value="1"/>
</dbReference>
<dbReference type="InterPro" id="IPR020846">
    <property type="entry name" value="MFS_dom"/>
</dbReference>
<accession>A0A3N1CWP2</accession>
<sequence length="400" mass="40576">MSRSPSAPARAAGPVQLVLLLVGSCMPVLGAVLLSPVLPRMEEEFAAVGGAEVLVPVVLTLPALFIAIGAPFAGVIADRFDRKRLLVWAMLAYSVCGTAPLYLDSLYAILASRALVGVCEAAIMTCCTTLIADYWSGPRRVRYLGVQTLVTTVSATLFFALGGALGAGGWRTVFWLYLVAAVVAVPMARFLWQPVRPEHEADEPVSAGRLAVPVLVTIVGGLVFYTLIVQLSYVLDDAGVTDSAAIGGITALMSLATAIGAGLFAKATRLGLRPLLAGEFAVAGAGLVLVGTAGSVPVVVAGAVLTGFGTGLLLPTLLTWAVDGLSFAQRGRGTGVWTSALFLGEFLSPLVVGGLAAASAGLGGALGIVGGASIVLALVVAVLLKRGSGQHAAAFGRAAA</sequence>
<dbReference type="SUPFAM" id="SSF103473">
    <property type="entry name" value="MFS general substrate transporter"/>
    <property type="match status" value="1"/>
</dbReference>
<feature type="transmembrane region" description="Helical" evidence="6">
    <location>
        <begin position="334"/>
        <end position="358"/>
    </location>
</feature>
<evidence type="ECO:0000256" key="2">
    <source>
        <dbReference type="ARBA" id="ARBA00022475"/>
    </source>
</evidence>
<keyword evidence="5 6" id="KW-0472">Membrane</keyword>
<evidence type="ECO:0000256" key="6">
    <source>
        <dbReference type="SAM" id="Phobius"/>
    </source>
</evidence>
<keyword evidence="2" id="KW-1003">Cell membrane</keyword>
<reference evidence="8 9" key="1">
    <citation type="submission" date="2018-11" db="EMBL/GenBank/DDBJ databases">
        <title>Sequencing the genomes of 1000 actinobacteria strains.</title>
        <authorList>
            <person name="Klenk H.-P."/>
        </authorList>
    </citation>
    <scope>NUCLEOTIDE SEQUENCE [LARGE SCALE GENOMIC DNA]</scope>
    <source>
        <strain evidence="8 9">DSM 44254</strain>
    </source>
</reference>
<feature type="transmembrane region" description="Helical" evidence="6">
    <location>
        <begin position="109"/>
        <end position="132"/>
    </location>
</feature>
<keyword evidence="4 6" id="KW-1133">Transmembrane helix</keyword>
<feature type="transmembrane region" description="Helical" evidence="6">
    <location>
        <begin position="54"/>
        <end position="73"/>
    </location>
</feature>